<dbReference type="Gene3D" id="3.90.550.10">
    <property type="entry name" value="Spore Coat Polysaccharide Biosynthesis Protein SpsA, Chain A"/>
    <property type="match status" value="1"/>
</dbReference>
<evidence type="ECO:0000313" key="2">
    <source>
        <dbReference type="Proteomes" id="UP000321110"/>
    </source>
</evidence>
<dbReference type="AlphaFoldDB" id="A0A5C7VYZ2"/>
<evidence type="ECO:0000313" key="1">
    <source>
        <dbReference type="EMBL" id="TXI30777.1"/>
    </source>
</evidence>
<organism evidence="1 2">
    <name type="scientific">Aquipseudomonas alcaligenes</name>
    <name type="common">Pseudomonas alcaligenes</name>
    <dbReference type="NCBI Taxonomy" id="43263"/>
    <lineage>
        <taxon>Bacteria</taxon>
        <taxon>Pseudomonadati</taxon>
        <taxon>Pseudomonadota</taxon>
        <taxon>Gammaproteobacteria</taxon>
        <taxon>Pseudomonadales</taxon>
        <taxon>Pseudomonadaceae</taxon>
        <taxon>Aquipseudomonas</taxon>
    </lineage>
</organism>
<accession>A0A5C7VYZ2</accession>
<protein>
    <submittedName>
        <fullName evidence="1">Uncharacterized protein</fullName>
    </submittedName>
</protein>
<comment type="caution">
    <text evidence="1">The sequence shown here is derived from an EMBL/GenBank/DDBJ whole genome shotgun (WGS) entry which is preliminary data.</text>
</comment>
<reference evidence="1 2" key="1">
    <citation type="submission" date="2018-09" db="EMBL/GenBank/DDBJ databases">
        <title>Metagenome Assembled Genomes from an Advanced Water Purification Facility.</title>
        <authorList>
            <person name="Stamps B.W."/>
            <person name="Spear J.R."/>
        </authorList>
    </citation>
    <scope>NUCLEOTIDE SEQUENCE [LARGE SCALE GENOMIC DNA]</scope>
    <source>
        <strain evidence="1">Bin_52_1</strain>
    </source>
</reference>
<proteinExistence type="predicted"/>
<name>A0A5C7VYZ2_AQUAC</name>
<dbReference type="EMBL" id="SSFO01000215">
    <property type="protein sequence ID" value="TXI30777.1"/>
    <property type="molecule type" value="Genomic_DNA"/>
</dbReference>
<dbReference type="Proteomes" id="UP000321110">
    <property type="component" value="Unassembled WGS sequence"/>
</dbReference>
<sequence>MASNRPWPDLSALPWSTQRLGQALADCCQRAGHSLMLAGELFDIDHQEDLQALANVLAQDARPARVSLHEALLTLGVAAGA</sequence>
<dbReference type="InterPro" id="IPR029044">
    <property type="entry name" value="Nucleotide-diphossugar_trans"/>
</dbReference>
<gene>
    <name evidence="1" type="ORF">E6Q69_12905</name>
</gene>